<keyword evidence="2" id="KW-0808">Transferase</keyword>
<feature type="chain" id="PRO_5002300303" evidence="1">
    <location>
        <begin position="19"/>
        <end position="116"/>
    </location>
</feature>
<reference evidence="2 3" key="1">
    <citation type="submission" date="2015-03" db="EMBL/GenBank/DDBJ databases">
        <title>Complete genome sequence of Muricauda lutaonensis CC-HSB-11T, isolated from a coastal hot spring.</title>
        <authorList>
            <person name="Kim K.M."/>
        </authorList>
    </citation>
    <scope>NUCLEOTIDE SEQUENCE [LARGE SCALE GENOMIC DNA]</scope>
    <source>
        <strain evidence="2 3">CC-HSB-11</strain>
    </source>
</reference>
<name>A0A0D5YTK0_9FLAO</name>
<evidence type="ECO:0000313" key="3">
    <source>
        <dbReference type="Proteomes" id="UP000032726"/>
    </source>
</evidence>
<organism evidence="2 3">
    <name type="scientific">Flagellimonas lutaonensis</name>
    <dbReference type="NCBI Taxonomy" id="516051"/>
    <lineage>
        <taxon>Bacteria</taxon>
        <taxon>Pseudomonadati</taxon>
        <taxon>Bacteroidota</taxon>
        <taxon>Flavobacteriia</taxon>
        <taxon>Flavobacteriales</taxon>
        <taxon>Flavobacteriaceae</taxon>
        <taxon>Flagellimonas</taxon>
    </lineage>
</organism>
<dbReference type="STRING" id="516051.VC82_1574"/>
<proteinExistence type="predicted"/>
<evidence type="ECO:0000313" key="2">
    <source>
        <dbReference type="EMBL" id="AKA35193.1"/>
    </source>
</evidence>
<sequence>MKKTLLFLAFVFSICIYAQDNKPTFEKVGDMVKATYYHNNGEIAQTGYYKDGKLHGEWEMFDEKGQKVAVGTYDMGKRAGKWLFWEGKMLKEVDFTDNRIASVVQLKDSEGVVIKQ</sequence>
<dbReference type="Proteomes" id="UP000032726">
    <property type="component" value="Chromosome"/>
</dbReference>
<gene>
    <name evidence="2" type="ORF">VC82_1574</name>
</gene>
<dbReference type="Gene3D" id="2.20.110.10">
    <property type="entry name" value="Histone H3 K4-specific methyltransferase SET7/9 N-terminal domain"/>
    <property type="match status" value="1"/>
</dbReference>
<accession>A0A0D5YTK0</accession>
<dbReference type="SUPFAM" id="SSF82185">
    <property type="entry name" value="Histone H3 K4-specific methyltransferase SET7/9 N-terminal domain"/>
    <property type="match status" value="1"/>
</dbReference>
<dbReference type="AlphaFoldDB" id="A0A0D5YTK0"/>
<dbReference type="OrthoDB" id="1467310at2"/>
<dbReference type="KEGG" id="mlt:VC82_1574"/>
<dbReference type="GO" id="GO:0016740">
    <property type="term" value="F:transferase activity"/>
    <property type="evidence" value="ECO:0007669"/>
    <property type="project" value="UniProtKB-KW"/>
</dbReference>
<dbReference type="HOGENOM" id="CLU_2069951_0_0_10"/>
<dbReference type="RefSeq" id="WP_045801873.1">
    <property type="nucleotide sequence ID" value="NZ_CP011071.1"/>
</dbReference>
<evidence type="ECO:0000256" key="1">
    <source>
        <dbReference type="SAM" id="SignalP"/>
    </source>
</evidence>
<dbReference type="EMBL" id="CP011071">
    <property type="protein sequence ID" value="AKA35193.1"/>
    <property type="molecule type" value="Genomic_DNA"/>
</dbReference>
<keyword evidence="1" id="KW-0732">Signal</keyword>
<feature type="signal peptide" evidence="1">
    <location>
        <begin position="1"/>
        <end position="18"/>
    </location>
</feature>
<protein>
    <submittedName>
        <fullName evidence="2">Nicotinic acid mononucleotide adenyltransferase</fullName>
    </submittedName>
</protein>
<keyword evidence="3" id="KW-1185">Reference proteome</keyword>